<dbReference type="Proteomes" id="UP000235392">
    <property type="component" value="Unassembled WGS sequence"/>
</dbReference>
<name>A0A2N5ULE4_9BASI</name>
<proteinExistence type="predicted"/>
<evidence type="ECO:0000313" key="2">
    <source>
        <dbReference type="EMBL" id="PLW38565.1"/>
    </source>
</evidence>
<evidence type="ECO:0000256" key="1">
    <source>
        <dbReference type="SAM" id="MobiDB-lite"/>
    </source>
</evidence>
<dbReference type="AlphaFoldDB" id="A0A2N5ULE4"/>
<feature type="compositionally biased region" description="Polar residues" evidence="1">
    <location>
        <begin position="433"/>
        <end position="453"/>
    </location>
</feature>
<organism evidence="2 3">
    <name type="scientific">Puccinia coronata f. sp. avenae</name>
    <dbReference type="NCBI Taxonomy" id="200324"/>
    <lineage>
        <taxon>Eukaryota</taxon>
        <taxon>Fungi</taxon>
        <taxon>Dikarya</taxon>
        <taxon>Basidiomycota</taxon>
        <taxon>Pucciniomycotina</taxon>
        <taxon>Pucciniomycetes</taxon>
        <taxon>Pucciniales</taxon>
        <taxon>Pucciniaceae</taxon>
        <taxon>Puccinia</taxon>
    </lineage>
</organism>
<reference evidence="2 3" key="1">
    <citation type="submission" date="2017-11" db="EMBL/GenBank/DDBJ databases">
        <title>De novo assembly and phasing of dikaryotic genomes from two isolates of Puccinia coronata f. sp. avenae, the causal agent of oat crown rust.</title>
        <authorList>
            <person name="Miller M.E."/>
            <person name="Zhang Y."/>
            <person name="Omidvar V."/>
            <person name="Sperschneider J."/>
            <person name="Schwessinger B."/>
            <person name="Raley C."/>
            <person name="Palmer J.M."/>
            <person name="Garnica D."/>
            <person name="Upadhyaya N."/>
            <person name="Rathjen J."/>
            <person name="Taylor J.M."/>
            <person name="Park R.F."/>
            <person name="Dodds P.N."/>
            <person name="Hirsch C.D."/>
            <person name="Kianian S.F."/>
            <person name="Figueroa M."/>
        </authorList>
    </citation>
    <scope>NUCLEOTIDE SEQUENCE [LARGE SCALE GENOMIC DNA]</scope>
    <source>
        <strain evidence="2">12SD80</strain>
    </source>
</reference>
<gene>
    <name evidence="2" type="ORF">PCASD_10793</name>
</gene>
<feature type="region of interest" description="Disordered" evidence="1">
    <location>
        <begin position="413"/>
        <end position="455"/>
    </location>
</feature>
<comment type="caution">
    <text evidence="2">The sequence shown here is derived from an EMBL/GenBank/DDBJ whole genome shotgun (WGS) entry which is preliminary data.</text>
</comment>
<evidence type="ECO:0000313" key="3">
    <source>
        <dbReference type="Proteomes" id="UP000235392"/>
    </source>
</evidence>
<dbReference type="EMBL" id="PGCI01000126">
    <property type="protein sequence ID" value="PLW38565.1"/>
    <property type="molecule type" value="Genomic_DNA"/>
</dbReference>
<protein>
    <submittedName>
        <fullName evidence="2">Uncharacterized protein</fullName>
    </submittedName>
</protein>
<accession>A0A2N5ULE4</accession>
<sequence>MVGVGVRFGWTRVERCCAATPAYVCLRSGLGLTCGSGAACQLSAVGLYLQPPSNRPIRVLDRLHSSDLTVFSCVNWVGRSFQQPNTEFSALPLPPESADSRVQALGPSVLDLSHPSVQPALPRFYPQYRSGISIGRNAVFPAFLQQLPASHRMTVIRATKAVRKPYPYQSTLSHSYRRRSRAASSMNASPDVKPVISSYANSSAAHAPTAPAVAPPTSAPPFRMPTHHHFDVGGLPTPSLSLTAAALAPVLEDIYFDSNGVLFRNGVAIVDQHGSIIRCPIAERPLPVFRPTFVDPETSVLRTNRAVIGQHAHRIAPPFFDPLPAFIESRSDAAAVPTYPRGPVPPGLESLVEHLHHNGQAPAANNSAVDLSGDAQMRPASETRGRLTGDPARIAEATRMYNQAHTSLSITLRCGAPPHPRPASEPRAPTTDPIETNSEPADTQSEPLLTNDQGDPVSVTYPFTNFSRPTTPNPPGFFDPDDYHRLDDDQIHDLLRRDHAPGRFDRYAFGPQQLTDLYQSAMSAMVSNYTRFLHATKLSAPIACRLSSLLPADTIPWTKSCAVVNFVWTPSSWSEYQTL</sequence>